<feature type="compositionally biased region" description="Polar residues" evidence="1">
    <location>
        <begin position="1"/>
        <end position="17"/>
    </location>
</feature>
<protein>
    <recommendedName>
        <fullName evidence="6">Ribbon-helix-helix CopG family protein</fullName>
    </recommendedName>
</protein>
<dbReference type="GO" id="GO:0006355">
    <property type="term" value="P:regulation of DNA-templated transcription"/>
    <property type="evidence" value="ECO:0007669"/>
    <property type="project" value="InterPro"/>
</dbReference>
<dbReference type="EMBL" id="FOIC01000078">
    <property type="protein sequence ID" value="SEU15347.1"/>
    <property type="molecule type" value="Genomic_DNA"/>
</dbReference>
<reference evidence="4 5" key="1">
    <citation type="submission" date="2016-10" db="EMBL/GenBank/DDBJ databases">
        <authorList>
            <person name="Varghese N."/>
            <person name="Submissions S."/>
        </authorList>
    </citation>
    <scope>NUCLEOTIDE SEQUENCE [LARGE SCALE GENOMIC DNA]</scope>
    <source>
        <strain evidence="2 5">CDM_1</strain>
        <strain evidence="4">CDM_6</strain>
    </source>
</reference>
<dbReference type="AlphaFoldDB" id="A0A1G6VEI8"/>
<evidence type="ECO:0008006" key="6">
    <source>
        <dbReference type="Google" id="ProtNLM"/>
    </source>
</evidence>
<feature type="region of interest" description="Disordered" evidence="1">
    <location>
        <begin position="1"/>
        <end position="24"/>
    </location>
</feature>
<dbReference type="EMBL" id="FMZP01000028">
    <property type="protein sequence ID" value="SDD51989.1"/>
    <property type="molecule type" value="Genomic_DNA"/>
</dbReference>
<keyword evidence="4" id="KW-1185">Reference proteome</keyword>
<dbReference type="Proteomes" id="UP000324021">
    <property type="component" value="Unassembled WGS sequence"/>
</dbReference>
<evidence type="ECO:0000313" key="5">
    <source>
        <dbReference type="Proteomes" id="UP000324021"/>
    </source>
</evidence>
<evidence type="ECO:0000313" key="4">
    <source>
        <dbReference type="Proteomes" id="UP000199320"/>
    </source>
</evidence>
<evidence type="ECO:0000256" key="1">
    <source>
        <dbReference type="SAM" id="MobiDB-lite"/>
    </source>
</evidence>
<sequence>MSPKRPSTTNRSSQDTDLGSKNECEICGSTDSLSKYSFESSSGDSSTVVLCPSHYQVAVLLSGSYFLDSDTSTDYSLQETKKITVRVPRALIEGADSVAEQAGQTRSEFVRDGIQMAMEIQDQEMEQAFNDIISQAVQSQPDSETESDVEFLKERIRKLESLLEDSIDKI</sequence>
<proteinExistence type="predicted"/>
<name>A0A1G6VEI8_9EURY</name>
<accession>A0A1G6VEI8</accession>
<evidence type="ECO:0000313" key="3">
    <source>
        <dbReference type="EMBL" id="SEU15347.1"/>
    </source>
</evidence>
<evidence type="ECO:0000313" key="2">
    <source>
        <dbReference type="EMBL" id="SDD51989.1"/>
    </source>
</evidence>
<dbReference type="InterPro" id="IPR013321">
    <property type="entry name" value="Arc_rbn_hlx_hlx"/>
</dbReference>
<dbReference type="Proteomes" id="UP000199320">
    <property type="component" value="Unassembled WGS sequence"/>
</dbReference>
<organism evidence="2 5">
    <name type="scientific">Natrinema hispanicum</name>
    <dbReference type="NCBI Taxonomy" id="392421"/>
    <lineage>
        <taxon>Archaea</taxon>
        <taxon>Methanobacteriati</taxon>
        <taxon>Methanobacteriota</taxon>
        <taxon>Stenosarchaea group</taxon>
        <taxon>Halobacteria</taxon>
        <taxon>Halobacteriales</taxon>
        <taxon>Natrialbaceae</taxon>
        <taxon>Natrinema</taxon>
    </lineage>
</organism>
<gene>
    <name evidence="3" type="ORF">SAMN04488694_1781</name>
    <name evidence="2" type="ORF">SAMN05192552_10282</name>
</gene>
<reference evidence="3" key="2">
    <citation type="submission" date="2016-10" db="EMBL/GenBank/DDBJ databases">
        <authorList>
            <person name="de Groot N.N."/>
        </authorList>
    </citation>
    <scope>NUCLEOTIDE SEQUENCE [LARGE SCALE GENOMIC DNA]</scope>
    <source>
        <strain evidence="3">CDM_6</strain>
    </source>
</reference>
<dbReference type="Gene3D" id="1.10.1220.10">
    <property type="entry name" value="Met repressor-like"/>
    <property type="match status" value="1"/>
</dbReference>
<dbReference type="CDD" id="cd22231">
    <property type="entry name" value="RHH_NikR_HicB-like"/>
    <property type="match status" value="1"/>
</dbReference>